<protein>
    <submittedName>
        <fullName evidence="1">Uncharacterized protein</fullName>
    </submittedName>
</protein>
<evidence type="ECO:0000313" key="1">
    <source>
        <dbReference type="EMBL" id="CBJ88217.1"/>
    </source>
</evidence>
<organism evidence="1 2">
    <name type="scientific">Xenorhabdus nematophila (strain ATCC 19061 / DSM 3370 / CCUG 14189 / LMG 1036 / NCIMB 9965 / AN6)</name>
    <dbReference type="NCBI Taxonomy" id="406817"/>
    <lineage>
        <taxon>Bacteria</taxon>
        <taxon>Pseudomonadati</taxon>
        <taxon>Pseudomonadota</taxon>
        <taxon>Gammaproteobacteria</taxon>
        <taxon>Enterobacterales</taxon>
        <taxon>Morganellaceae</taxon>
        <taxon>Xenorhabdus</taxon>
    </lineage>
</organism>
<keyword evidence="2" id="KW-1185">Reference proteome</keyword>
<gene>
    <name evidence="1" type="ordered locus">XNC1_0129</name>
</gene>
<accession>D3VGC7</accession>
<sequence>MLVSRPTQSPRQAPCILKFDYHKNDLAQCMQLASPEGFKPVEELLTHTLSHSSETRTVVRHP</sequence>
<name>D3VGC7_XENNA</name>
<dbReference type="AlphaFoldDB" id="D3VGC7"/>
<proteinExistence type="predicted"/>
<dbReference type="Proteomes" id="UP000008075">
    <property type="component" value="Chromosome"/>
</dbReference>
<evidence type="ECO:0000313" key="2">
    <source>
        <dbReference type="Proteomes" id="UP000008075"/>
    </source>
</evidence>
<dbReference type="HOGENOM" id="CLU_2903342_0_0_6"/>
<dbReference type="KEGG" id="xne:XNC1_0129"/>
<dbReference type="EMBL" id="FN667742">
    <property type="protein sequence ID" value="CBJ88217.1"/>
    <property type="molecule type" value="Genomic_DNA"/>
</dbReference>
<reference evidence="1 2" key="1">
    <citation type="journal article" date="2011" name="PLoS ONE">
        <title>The entomopathogenic bacterial endosymbionts xenorhabdus and photorhabdus: convergent lifestyles from divergent genomes.</title>
        <authorList>
            <person name="Chaston J.M."/>
            <person name="Suen G."/>
            <person name="Tucker S.L."/>
            <person name="Andersen A.W."/>
            <person name="Bhasin A."/>
            <person name="Bode E."/>
            <person name="Bode H.B."/>
            <person name="Brachmann A.O."/>
            <person name="Cowles C.E."/>
            <person name="Cowles K.N."/>
            <person name="Darby C."/>
            <person name="de Leon L."/>
            <person name="Drace K."/>
            <person name="Du Z."/>
            <person name="Givaudan A."/>
            <person name="Herbert Tran E.E."/>
            <person name="Jewell K.A."/>
            <person name="Knack J.J."/>
            <person name="Krasomil-Osterfeld K.C."/>
            <person name="Kukor R."/>
            <person name="Lanois A."/>
            <person name="Latreille P."/>
            <person name="Leimgruber N.K."/>
            <person name="Lipke C.M."/>
            <person name="Liu R."/>
            <person name="Lu X."/>
            <person name="Martens E.C."/>
            <person name="Marri P.R."/>
            <person name="Medigue C."/>
            <person name="Menard M.L."/>
            <person name="Miller N.M."/>
            <person name="Morales-Soto N."/>
            <person name="Norton S."/>
            <person name="Ogier J.C."/>
            <person name="Orchard S.S."/>
            <person name="Park D."/>
            <person name="Park Y."/>
            <person name="Qurollo B.A."/>
            <person name="Sugar D.R."/>
            <person name="Richards G.R."/>
            <person name="Rouy Z."/>
            <person name="Slominski B."/>
            <person name="Slominski K."/>
            <person name="Snyder H."/>
            <person name="Tjaden B.C."/>
            <person name="van der Hoeven R."/>
            <person name="Welch R.D."/>
            <person name="Wheeler C."/>
            <person name="Xiang B."/>
            <person name="Barbazuk B."/>
            <person name="Gaudriault S."/>
            <person name="Goodner B."/>
            <person name="Slater S.C."/>
            <person name="Forst S."/>
            <person name="Goldman B.S."/>
            <person name="Goodrich-Blair H."/>
        </authorList>
    </citation>
    <scope>NUCLEOTIDE SEQUENCE [LARGE SCALE GENOMIC DNA]</scope>
    <source>
        <strain evidence="2">ATCC 19061 / DSM 3370 / CCUG 14189 / LMG 1036 / NCIMB 9965 / AN6</strain>
    </source>
</reference>